<reference evidence="3 4" key="1">
    <citation type="submission" date="2020-12" db="EMBL/GenBank/DDBJ databases">
        <title>Effect of drift, selection, and recombination on the evolution of hybrid genomes in Candida yeast pathogens.</title>
        <authorList>
            <person name="Mixao V."/>
            <person name="Ksiezopolska E."/>
            <person name="Saus E."/>
            <person name="Boekhout T."/>
            <person name="Gacser A."/>
            <person name="Gabaldon T."/>
        </authorList>
    </citation>
    <scope>NUCLEOTIDE SEQUENCE [LARGE SCALE GENOMIC DNA]</scope>
    <source>
        <strain evidence="3 4">BP57</strain>
    </source>
</reference>
<dbReference type="EMBL" id="JAEOAQ010000003">
    <property type="protein sequence ID" value="KAG5419344.1"/>
    <property type="molecule type" value="Genomic_DNA"/>
</dbReference>
<proteinExistence type="predicted"/>
<feature type="transmembrane region" description="Helical" evidence="1">
    <location>
        <begin position="309"/>
        <end position="327"/>
    </location>
</feature>
<dbReference type="AlphaFoldDB" id="A0A8H8DB15"/>
<feature type="transmembrane region" description="Helical" evidence="1">
    <location>
        <begin position="181"/>
        <end position="200"/>
    </location>
</feature>
<dbReference type="GeneID" id="93651740"/>
<feature type="chain" id="PRO_5034947303" evidence="2">
    <location>
        <begin position="24"/>
        <end position="519"/>
    </location>
</feature>
<feature type="transmembrane region" description="Helical" evidence="1">
    <location>
        <begin position="221"/>
        <end position="242"/>
    </location>
</feature>
<evidence type="ECO:0000256" key="1">
    <source>
        <dbReference type="SAM" id="Phobius"/>
    </source>
</evidence>
<sequence>MANLLIHKLSIVLLLAFSSLVAAVDKPTILTYKEGVFCSPVERTKNIDKAYIELRANKDVIDKKIPGLIFHYPEIVNFSSVPILEVFTQLYANNKDHLYKQMLNDEGKFKLDAAEGYSVDDSKYWSGVIDKDVKFAIPTSGIYCVYIAPDQEKEFDFKLPIVFKNYYGNLNYVEYLIYSQLKYVIALAIILFAALFNYILRFKIGKDFQNMDSISVISKTIILLILAPFIAIYIFDWFVLLLRNNFETSCQKSFILSVLRFFSRFGDSVYNAFTSYAVLLFSMGFGVIYYHNGNSQHYRLFPQESMKKLTAFFFLNIIVLFFYALSLQGTSTSHLVGIQQNTLDSKFTALIGGLASLFGLSFYVLSVIFYFKTKKTIATFPPAADAESTDKIVTAFNRSFFVILVLPMITGLLAGIIAGIFMVKSVGDAPDFPQHTDRDTVYQSAMAILVYENSFKGILLPIVWSNWLYFFALIISIFFIWIKDNNGLIVDQNANDPIEYADVPNFDISDGEDEEDIRV</sequence>
<keyword evidence="1" id="KW-1133">Transmembrane helix</keyword>
<evidence type="ECO:0000313" key="3">
    <source>
        <dbReference type="EMBL" id="KAG5419344.1"/>
    </source>
</evidence>
<protein>
    <submittedName>
        <fullName evidence="3">Uncharacterized protein</fullName>
    </submittedName>
</protein>
<feature type="signal peptide" evidence="2">
    <location>
        <begin position="1"/>
        <end position="23"/>
    </location>
</feature>
<evidence type="ECO:0000256" key="2">
    <source>
        <dbReference type="SAM" id="SignalP"/>
    </source>
</evidence>
<accession>A0A8H8DB15</accession>
<comment type="caution">
    <text evidence="3">The sequence shown here is derived from an EMBL/GenBank/DDBJ whole genome shotgun (WGS) entry which is preliminary data.</text>
</comment>
<dbReference type="OrthoDB" id="4022842at2759"/>
<feature type="transmembrane region" description="Helical" evidence="1">
    <location>
        <begin position="347"/>
        <end position="371"/>
    </location>
</feature>
<name>A0A8H8DB15_9ASCO</name>
<keyword evidence="2" id="KW-0732">Signal</keyword>
<dbReference type="Proteomes" id="UP000669133">
    <property type="component" value="Unassembled WGS sequence"/>
</dbReference>
<keyword evidence="1" id="KW-0472">Membrane</keyword>
<keyword evidence="4" id="KW-1185">Reference proteome</keyword>
<gene>
    <name evidence="3" type="ORF">I9W82_003111</name>
</gene>
<evidence type="ECO:0000313" key="4">
    <source>
        <dbReference type="Proteomes" id="UP000669133"/>
    </source>
</evidence>
<feature type="transmembrane region" description="Helical" evidence="1">
    <location>
        <begin position="458"/>
        <end position="482"/>
    </location>
</feature>
<feature type="transmembrane region" description="Helical" evidence="1">
    <location>
        <begin position="400"/>
        <end position="423"/>
    </location>
</feature>
<dbReference type="RefSeq" id="XP_067548460.1">
    <property type="nucleotide sequence ID" value="XM_067692042.1"/>
</dbReference>
<organism evidence="3 4">
    <name type="scientific">Candida metapsilosis</name>
    <dbReference type="NCBI Taxonomy" id="273372"/>
    <lineage>
        <taxon>Eukaryota</taxon>
        <taxon>Fungi</taxon>
        <taxon>Dikarya</taxon>
        <taxon>Ascomycota</taxon>
        <taxon>Saccharomycotina</taxon>
        <taxon>Pichiomycetes</taxon>
        <taxon>Debaryomycetaceae</taxon>
        <taxon>Candida/Lodderomyces clade</taxon>
        <taxon>Candida</taxon>
    </lineage>
</organism>
<feature type="transmembrane region" description="Helical" evidence="1">
    <location>
        <begin position="269"/>
        <end position="289"/>
    </location>
</feature>
<keyword evidence="1" id="KW-0812">Transmembrane</keyword>